<dbReference type="AlphaFoldDB" id="A0AAU0ULD2"/>
<gene>
    <name evidence="2" type="primary">ltrA</name>
    <name evidence="2" type="ORF">MFMK1_001150</name>
</gene>
<protein>
    <submittedName>
        <fullName evidence="2">Group II intron reverse transcriptase/maturase</fullName>
        <ecNumber evidence="2">2.7.7.49</ecNumber>
    </submittedName>
</protein>
<keyword evidence="2" id="KW-0808">Transferase</keyword>
<sequence>MAQKFDYLKSETELREITDELYNTARVAFEEGNRPSVTGLVEIMSSETTIVTAIHNIKSNKGSKTPGVDYKTMQKDYLERPYKWVIKDIQDAFKRFTPQKIKRQFIDKPGKTEKRPLGIPSVRDRIVQECIRIVLEPILEAQFFKHSYGFRPMRDTKMALQRITDLVHKTGYYWVVEGDISKCFDKINHRKLLKRLYHMGIKDRRVLQIIKAMLKAGVLGENETSNEGSQQGSVLSPLLANVYMDMLDEWLSNQWENKRTRYKYSIQWGKMAALRERSNLIPEYLVRYADDFCVLTDSKEHAEWLKNRIQKFLHQNMKLNLSGEKTLITDLRRNYIKFLGFEYKVVKGNAKKGYITRTIPNRKSLKSKVDAIGKDINNIHIHASKEQVIHSINLINSKIRGLINYYSNCSWVNVAMKEFGHKIAMVAYRRLKQYKGKWISAKETQNLHNVHKNYNQKIPALKYGDIYIGVTSLTFCKWETIFQKNQNETPFTEEGRRKHFKRTKKKRQNARLENMLTEKTSMLIAQGLTGKNYNFEFYMNRAYALNRDKLKCRCCGKWLYSETVYTHRINPNLPINLVNKVSNLASMDKACFELVNDGKAGINHLEPKMRRKIESFRERLGNHK</sequence>
<accession>A0AAU0ULD2</accession>
<dbReference type="GO" id="GO:0003964">
    <property type="term" value="F:RNA-directed DNA polymerase activity"/>
    <property type="evidence" value="ECO:0007669"/>
    <property type="project" value="UniProtKB-KW"/>
</dbReference>
<keyword evidence="2" id="KW-0548">Nucleotidyltransferase</keyword>
<dbReference type="PANTHER" id="PTHR34047">
    <property type="entry name" value="NUCLEAR INTRON MATURASE 1, MITOCHONDRIAL-RELATED"/>
    <property type="match status" value="1"/>
</dbReference>
<dbReference type="InterPro" id="IPR000477">
    <property type="entry name" value="RT_dom"/>
</dbReference>
<name>A0AAU0ULD2_9FIRM</name>
<dbReference type="InterPro" id="IPR043502">
    <property type="entry name" value="DNA/RNA_pol_sf"/>
</dbReference>
<dbReference type="EC" id="2.7.7.49" evidence="2"/>
<dbReference type="NCBIfam" id="TIGR04416">
    <property type="entry name" value="group_II_RT_mat"/>
    <property type="match status" value="1"/>
</dbReference>
<dbReference type="EMBL" id="CP121694">
    <property type="protein sequence ID" value="WRO21342.1"/>
    <property type="molecule type" value="Genomic_DNA"/>
</dbReference>
<dbReference type="InterPro" id="IPR030931">
    <property type="entry name" value="Group_II_RT_mat"/>
</dbReference>
<dbReference type="RefSeq" id="WP_366924192.1">
    <property type="nucleotide sequence ID" value="NZ_CP121694.1"/>
</dbReference>
<dbReference type="SUPFAM" id="SSF56672">
    <property type="entry name" value="DNA/RNA polymerases"/>
    <property type="match status" value="1"/>
</dbReference>
<evidence type="ECO:0000313" key="2">
    <source>
        <dbReference type="EMBL" id="WRO21342.1"/>
    </source>
</evidence>
<keyword evidence="2" id="KW-0695">RNA-directed DNA polymerase</keyword>
<dbReference type="KEGG" id="dbc:MFMK1_001150"/>
<feature type="domain" description="Reverse transcriptase" evidence="1">
    <location>
        <begin position="87"/>
        <end position="343"/>
    </location>
</feature>
<proteinExistence type="predicted"/>
<reference evidence="2 3" key="1">
    <citation type="submission" date="2023-04" db="EMBL/GenBank/DDBJ databases">
        <authorList>
            <person name="Hsu D."/>
        </authorList>
    </citation>
    <scope>NUCLEOTIDE SEQUENCE [LARGE SCALE GENOMIC DNA]</scope>
    <source>
        <strain evidence="2 3">MK1</strain>
    </source>
</reference>
<dbReference type="PROSITE" id="PS50878">
    <property type="entry name" value="RT_POL"/>
    <property type="match status" value="1"/>
</dbReference>
<evidence type="ECO:0000259" key="1">
    <source>
        <dbReference type="PROSITE" id="PS50878"/>
    </source>
</evidence>
<dbReference type="CDD" id="cd01651">
    <property type="entry name" value="RT_G2_intron"/>
    <property type="match status" value="1"/>
</dbReference>
<evidence type="ECO:0000313" key="3">
    <source>
        <dbReference type="Proteomes" id="UP001329915"/>
    </source>
</evidence>
<dbReference type="PANTHER" id="PTHR34047:SF8">
    <property type="entry name" value="PROTEIN YKFC"/>
    <property type="match status" value="1"/>
</dbReference>
<organism evidence="2 3">
    <name type="scientific">Metallumcola ferriviriculae</name>
    <dbReference type="NCBI Taxonomy" id="3039180"/>
    <lineage>
        <taxon>Bacteria</taxon>
        <taxon>Bacillati</taxon>
        <taxon>Bacillota</taxon>
        <taxon>Clostridia</taxon>
        <taxon>Neomoorellales</taxon>
        <taxon>Desulfitibacteraceae</taxon>
        <taxon>Metallumcola</taxon>
    </lineage>
</organism>
<dbReference type="InterPro" id="IPR051083">
    <property type="entry name" value="GrpII_Intron_Splice-Mob/Def"/>
</dbReference>
<dbReference type="Pfam" id="PF00078">
    <property type="entry name" value="RVT_1"/>
    <property type="match status" value="1"/>
</dbReference>
<dbReference type="Proteomes" id="UP001329915">
    <property type="component" value="Chromosome"/>
</dbReference>
<keyword evidence="3" id="KW-1185">Reference proteome</keyword>